<dbReference type="AlphaFoldDB" id="K2R1X6"/>
<feature type="region of interest" description="Disordered" evidence="6">
    <location>
        <begin position="276"/>
        <end position="303"/>
    </location>
</feature>
<dbReference type="Gene3D" id="3.50.50.60">
    <property type="entry name" value="FAD/NAD(P)-binding domain"/>
    <property type="match status" value="2"/>
</dbReference>
<evidence type="ECO:0000259" key="7">
    <source>
        <dbReference type="Pfam" id="PF01494"/>
    </source>
</evidence>
<evidence type="ECO:0000256" key="5">
    <source>
        <dbReference type="ARBA" id="ARBA00023033"/>
    </source>
</evidence>
<dbReference type="HOGENOM" id="CLU_009665_3_1_1"/>
<accession>K2R1X6</accession>
<protein>
    <submittedName>
        <fullName evidence="8">Monooxygenase FAD-binding protein</fullName>
    </submittedName>
</protein>
<organism evidence="8 9">
    <name type="scientific">Macrophomina phaseolina (strain MS6)</name>
    <name type="common">Charcoal rot fungus</name>
    <dbReference type="NCBI Taxonomy" id="1126212"/>
    <lineage>
        <taxon>Eukaryota</taxon>
        <taxon>Fungi</taxon>
        <taxon>Dikarya</taxon>
        <taxon>Ascomycota</taxon>
        <taxon>Pezizomycotina</taxon>
        <taxon>Dothideomycetes</taxon>
        <taxon>Dothideomycetes incertae sedis</taxon>
        <taxon>Botryosphaeriales</taxon>
        <taxon>Botryosphaeriaceae</taxon>
        <taxon>Macrophomina</taxon>
    </lineage>
</organism>
<dbReference type="PANTHER" id="PTHR47178">
    <property type="entry name" value="MONOOXYGENASE, FAD-BINDING"/>
    <property type="match status" value="1"/>
</dbReference>
<gene>
    <name evidence="8" type="ORF">MPH_06549</name>
</gene>
<reference evidence="8 9" key="1">
    <citation type="journal article" date="2012" name="BMC Genomics">
        <title>Tools to kill: Genome of one of the most destructive plant pathogenic fungi Macrophomina phaseolina.</title>
        <authorList>
            <person name="Islam M.S."/>
            <person name="Haque M.S."/>
            <person name="Islam M.M."/>
            <person name="Emdad E.M."/>
            <person name="Halim A."/>
            <person name="Hossen Q.M.M."/>
            <person name="Hossain M.Z."/>
            <person name="Ahmed B."/>
            <person name="Rahim S."/>
            <person name="Rahman M.S."/>
            <person name="Alam M.M."/>
            <person name="Hou S."/>
            <person name="Wan X."/>
            <person name="Saito J.A."/>
            <person name="Alam M."/>
        </authorList>
    </citation>
    <scope>NUCLEOTIDE SEQUENCE [LARGE SCALE GENOMIC DNA]</scope>
    <source>
        <strain evidence="8 9">MS6</strain>
    </source>
</reference>
<evidence type="ECO:0000256" key="4">
    <source>
        <dbReference type="ARBA" id="ARBA00023002"/>
    </source>
</evidence>
<dbReference type="InParanoid" id="K2R1X6"/>
<dbReference type="VEuPathDB" id="FungiDB:MPH_06549"/>
<name>K2R1X6_MACPH</name>
<keyword evidence="5 8" id="KW-0503">Monooxygenase</keyword>
<evidence type="ECO:0000256" key="2">
    <source>
        <dbReference type="ARBA" id="ARBA00022630"/>
    </source>
</evidence>
<dbReference type="Proteomes" id="UP000007129">
    <property type="component" value="Unassembled WGS sequence"/>
</dbReference>
<dbReference type="SUPFAM" id="SSF51905">
    <property type="entry name" value="FAD/NAD(P)-binding domain"/>
    <property type="match status" value="1"/>
</dbReference>
<feature type="domain" description="FAD-binding" evidence="7">
    <location>
        <begin position="271"/>
        <end position="338"/>
    </location>
</feature>
<dbReference type="PANTHER" id="PTHR47178:SF5">
    <property type="entry name" value="FAD-BINDING DOMAIN-CONTAINING PROTEIN"/>
    <property type="match status" value="1"/>
</dbReference>
<evidence type="ECO:0000313" key="9">
    <source>
        <dbReference type="Proteomes" id="UP000007129"/>
    </source>
</evidence>
<evidence type="ECO:0000256" key="1">
    <source>
        <dbReference type="ARBA" id="ARBA00001974"/>
    </source>
</evidence>
<comment type="caution">
    <text evidence="8">The sequence shown here is derived from an EMBL/GenBank/DDBJ whole genome shotgun (WGS) entry which is preliminary data.</text>
</comment>
<evidence type="ECO:0000256" key="3">
    <source>
        <dbReference type="ARBA" id="ARBA00022827"/>
    </source>
</evidence>
<dbReference type="GO" id="GO:0004497">
    <property type="term" value="F:monooxygenase activity"/>
    <property type="evidence" value="ECO:0007669"/>
    <property type="project" value="UniProtKB-KW"/>
</dbReference>
<keyword evidence="4" id="KW-0560">Oxidoreductase</keyword>
<comment type="cofactor">
    <cofactor evidence="1">
        <name>FAD</name>
        <dbReference type="ChEBI" id="CHEBI:57692"/>
    </cofactor>
</comment>
<dbReference type="eggNOG" id="ENOG502SNMW">
    <property type="taxonomic scope" value="Eukaryota"/>
</dbReference>
<evidence type="ECO:0000313" key="8">
    <source>
        <dbReference type="EMBL" id="EKG16236.1"/>
    </source>
</evidence>
<dbReference type="Pfam" id="PF01494">
    <property type="entry name" value="FAD_binding_3"/>
    <property type="match status" value="1"/>
</dbReference>
<keyword evidence="2" id="KW-0285">Flavoprotein</keyword>
<sequence length="431" mass="48198">MIQSNQYPFKVIIIGAGLSGSLLANGLLHASIPITVYEREAENAKREGYQIHLGESTLIGMRACLSEAEIASVVRKFGKAGGRKGQASVIRHKDFRLLLDLKAFPDYSKSAPINRKVLRDTLAAPLAKAGVVRYEKKFVRYEIYSAGKTERVNRQLGLSNITEIKTHVNLLVKQDLPTEKLLSLGREFTSGPILCMADNQNFYFSAYVPEKDDKSSFDEFSSCAVGAALPVEIAPPNIEELSAEEKWKFVSKSMSSWAPEYHRALNVVRDQKFHTYAARSSSRPPRDWRKKVRSNDAQGKGHPRVWLMGDAMHAMFPYRGQGGNQSMRDAASALPLLVGLAEKANDNALTDRDVDTACQSFEDEMIPRTFEWVKKSGGKEVIPFDSSKLLTRVLFAIASRLVLLARLWHFVKPRLGFSSYKNLNDAPELQD</sequence>
<dbReference type="PRINTS" id="PR00420">
    <property type="entry name" value="RNGMNOXGNASE"/>
</dbReference>
<evidence type="ECO:0000256" key="6">
    <source>
        <dbReference type="SAM" id="MobiDB-lite"/>
    </source>
</evidence>
<dbReference type="GO" id="GO:0071949">
    <property type="term" value="F:FAD binding"/>
    <property type="evidence" value="ECO:0007669"/>
    <property type="project" value="InterPro"/>
</dbReference>
<keyword evidence="3" id="KW-0274">FAD</keyword>
<dbReference type="OrthoDB" id="47494at2759"/>
<dbReference type="InterPro" id="IPR036188">
    <property type="entry name" value="FAD/NAD-bd_sf"/>
</dbReference>
<dbReference type="EMBL" id="AHHD01000283">
    <property type="protein sequence ID" value="EKG16236.1"/>
    <property type="molecule type" value="Genomic_DNA"/>
</dbReference>
<dbReference type="InterPro" id="IPR002938">
    <property type="entry name" value="FAD-bd"/>
</dbReference>
<proteinExistence type="predicted"/>
<dbReference type="STRING" id="1126212.K2R1X6"/>